<keyword evidence="3" id="KW-1185">Reference proteome</keyword>
<evidence type="ECO:0000313" key="3">
    <source>
        <dbReference type="Proteomes" id="UP000032180"/>
    </source>
</evidence>
<evidence type="ECO:0000313" key="2">
    <source>
        <dbReference type="EnsemblPlants" id="LPERR02G08040.1"/>
    </source>
</evidence>
<proteinExistence type="predicted"/>
<reference evidence="2 3" key="1">
    <citation type="submission" date="2012-08" db="EMBL/GenBank/DDBJ databases">
        <title>Oryza genome evolution.</title>
        <authorList>
            <person name="Wing R.A."/>
        </authorList>
    </citation>
    <scope>NUCLEOTIDE SEQUENCE</scope>
</reference>
<reference evidence="3" key="2">
    <citation type="submission" date="2013-12" db="EMBL/GenBank/DDBJ databases">
        <authorList>
            <person name="Yu Y."/>
            <person name="Lee S."/>
            <person name="de Baynast K."/>
            <person name="Wissotski M."/>
            <person name="Liu L."/>
            <person name="Talag J."/>
            <person name="Goicoechea J."/>
            <person name="Angelova A."/>
            <person name="Jetty R."/>
            <person name="Kudrna D."/>
            <person name="Golser W."/>
            <person name="Rivera L."/>
            <person name="Zhang J."/>
            <person name="Wing R."/>
        </authorList>
    </citation>
    <scope>NUCLEOTIDE SEQUENCE</scope>
</reference>
<dbReference type="AlphaFoldDB" id="A0A0D9VDZ0"/>
<protein>
    <recommendedName>
        <fullName evidence="4">Embryo surrounding factor 1 brassicaceae domain-containing protein</fullName>
    </recommendedName>
</protein>
<evidence type="ECO:0000256" key="1">
    <source>
        <dbReference type="SAM" id="SignalP"/>
    </source>
</evidence>
<reference evidence="2" key="3">
    <citation type="submission" date="2015-04" db="UniProtKB">
        <authorList>
            <consortium name="EnsemblPlants"/>
        </authorList>
    </citation>
    <scope>IDENTIFICATION</scope>
</reference>
<dbReference type="Gramene" id="LPERR02G08040.1">
    <property type="protein sequence ID" value="LPERR02G08040.1"/>
    <property type="gene ID" value="LPERR02G08040"/>
</dbReference>
<dbReference type="EnsemblPlants" id="LPERR02G08040.1">
    <property type="protein sequence ID" value="LPERR02G08040.1"/>
    <property type="gene ID" value="LPERR02G08040"/>
</dbReference>
<accession>A0A0D9VDZ0</accession>
<keyword evidence="1" id="KW-0732">Signal</keyword>
<feature type="signal peptide" evidence="1">
    <location>
        <begin position="1"/>
        <end position="30"/>
    </location>
</feature>
<feature type="chain" id="PRO_5002347541" description="Embryo surrounding factor 1 brassicaceae domain-containing protein" evidence="1">
    <location>
        <begin position="31"/>
        <end position="87"/>
    </location>
</feature>
<name>A0A0D9VDZ0_9ORYZ</name>
<organism evidence="2 3">
    <name type="scientific">Leersia perrieri</name>
    <dbReference type="NCBI Taxonomy" id="77586"/>
    <lineage>
        <taxon>Eukaryota</taxon>
        <taxon>Viridiplantae</taxon>
        <taxon>Streptophyta</taxon>
        <taxon>Embryophyta</taxon>
        <taxon>Tracheophyta</taxon>
        <taxon>Spermatophyta</taxon>
        <taxon>Magnoliopsida</taxon>
        <taxon>Liliopsida</taxon>
        <taxon>Poales</taxon>
        <taxon>Poaceae</taxon>
        <taxon>BOP clade</taxon>
        <taxon>Oryzoideae</taxon>
        <taxon>Oryzeae</taxon>
        <taxon>Oryzinae</taxon>
        <taxon>Leersia</taxon>
    </lineage>
</organism>
<dbReference type="Proteomes" id="UP000032180">
    <property type="component" value="Chromosome 2"/>
</dbReference>
<dbReference type="HOGENOM" id="CLU_2486614_0_0_1"/>
<sequence length="87" mass="9972">MEKCTRNKLQVEAAVMLLLLLALGFFVIQAQCISDERINVPKGLCYKRGTQLPACTYLCYCCFDDQQCYQTDDDCHRHCPAYVTPKN</sequence>
<evidence type="ECO:0008006" key="4">
    <source>
        <dbReference type="Google" id="ProtNLM"/>
    </source>
</evidence>